<evidence type="ECO:0000256" key="1">
    <source>
        <dbReference type="SAM" id="Coils"/>
    </source>
</evidence>
<dbReference type="SMR" id="A0A086JDK4"/>
<comment type="caution">
    <text evidence="3">The sequence shown here is derived from an EMBL/GenBank/DDBJ whole genome shotgun (WGS) entry which is preliminary data.</text>
</comment>
<gene>
    <name evidence="3" type="ORF">TGDOM2_215900</name>
</gene>
<accession>A0A086JDK4</accession>
<proteinExistence type="predicted"/>
<name>A0A086JDK4_TOXGO</name>
<evidence type="ECO:0000313" key="4">
    <source>
        <dbReference type="Proteomes" id="UP000028837"/>
    </source>
</evidence>
<dbReference type="Proteomes" id="UP000028837">
    <property type="component" value="Unassembled WGS sequence"/>
</dbReference>
<protein>
    <submittedName>
        <fullName evidence="3">Uncharacterized protein</fullName>
    </submittedName>
</protein>
<feature type="region of interest" description="Disordered" evidence="2">
    <location>
        <begin position="550"/>
        <end position="589"/>
    </location>
</feature>
<keyword evidence="1" id="KW-0175">Coiled coil</keyword>
<evidence type="ECO:0000256" key="2">
    <source>
        <dbReference type="SAM" id="MobiDB-lite"/>
    </source>
</evidence>
<organism evidence="3 4">
    <name type="scientific">Toxoplasma gondii GAB2-2007-GAL-DOM2</name>
    <dbReference type="NCBI Taxonomy" id="1130820"/>
    <lineage>
        <taxon>Eukaryota</taxon>
        <taxon>Sar</taxon>
        <taxon>Alveolata</taxon>
        <taxon>Apicomplexa</taxon>
        <taxon>Conoidasida</taxon>
        <taxon>Coccidia</taxon>
        <taxon>Eucoccidiorida</taxon>
        <taxon>Eimeriorina</taxon>
        <taxon>Sarcocystidae</taxon>
        <taxon>Toxoplasma</taxon>
    </lineage>
</organism>
<dbReference type="VEuPathDB" id="ToxoDB:TGDOM2_215900"/>
<feature type="compositionally biased region" description="Polar residues" evidence="2">
    <location>
        <begin position="571"/>
        <end position="589"/>
    </location>
</feature>
<dbReference type="AlphaFoldDB" id="A0A086JDK4"/>
<feature type="compositionally biased region" description="Basic and acidic residues" evidence="2">
    <location>
        <begin position="942"/>
        <end position="971"/>
    </location>
</feature>
<feature type="region of interest" description="Disordered" evidence="2">
    <location>
        <begin position="928"/>
        <end position="992"/>
    </location>
</feature>
<evidence type="ECO:0000313" key="3">
    <source>
        <dbReference type="EMBL" id="KFG30222.1"/>
    </source>
</evidence>
<sequence length="999" mass="112456">MASLNSIEKRMCSESQLSAAERRIDDLKNHVLSLPTHSDLHSMVELTNQRTQEVRSMLLETSGKLHVAAEHQANLELRLKICEESLEERERSLSRAIHGQKSRVDDALQKQWQTVKNLEEPVRSVQSEVGVQSSSDEGKERFLIHCSHLLRRPALTASTQKQEAEGNPHSGSSPPPVYGRRGSSRTLPLPISSLVYRRPAVGELTSAKAGFASLLRERRCRCIPFSASCPNLRYPHRRSITCLASRCTVQHGSDCLDSSGLSLCSRPCCRNDLNTTARRHFVCAREAPLPVEENHPNSVGTQWLLQREHDEPLRGLGQRMLQTLQHERIAKADPGVDRNELGQRSHVESVPNLKTVSLTLNAVPKQVAAKEDATTVRRLPAALTDSPCISAADRASVGYLKKLTKRLVPLHQFEKLEAEFDSCAGKLKEAVARIERKYTVLSQALQSKVRARVNSLSEALKKEFLRTHDVSMRSLQQQFRALASDVKELKLIVLPFPNLKRSSVDHNFLIRKPPCDPVEAFQPETPEITSRFRETGDCFSNCLFVVDSPVPSNEKDEQHSVGQGSGREPTPRTSVRQQNAPSSVPCDSQYNAFRGRRQLSTRSNNVAPPAAKHTVTFPCVVQQLTCMRQRLEKTEEHVHELQRVQEACVATLEAGRSDIAELQLAMEATENKFAQQLIACKRDLGQAAASEQARALRDVQKHLAETMGKCLEAHGQIENKKLVQLHHFRQRADEQGTHYAKVVKHLEEKLTQLETLGDRVAKQCEEATAKTDRLCHETMMQRKACQMMQVQMHRSQQQLQIGLLRLAEECKGDSQHLKAEQIHTRTELQAALVDFRVLREQQQDNQDQLKQLQDRCAAGAVSPVEDTVAKLSVKVEWLKAELQKLLLSDTRRLHERTESLEPIEELLNSSFPTQNRRSEVEVFRAQPAFTRSANTGPLPKVAKSDKATEREDCRLQEQRHNVRRLRTDEASRQALTSTVGDPANVSETSDAENCVGRWI</sequence>
<dbReference type="OrthoDB" id="10384848at2759"/>
<feature type="coiled-coil region" evidence="1">
    <location>
        <begin position="624"/>
        <end position="672"/>
    </location>
</feature>
<feature type="region of interest" description="Disordered" evidence="2">
    <location>
        <begin position="156"/>
        <end position="184"/>
    </location>
</feature>
<dbReference type="EMBL" id="AHZU02001654">
    <property type="protein sequence ID" value="KFG30222.1"/>
    <property type="molecule type" value="Genomic_DNA"/>
</dbReference>
<reference evidence="3 4" key="1">
    <citation type="submission" date="2014-02" db="EMBL/GenBank/DDBJ databases">
        <authorList>
            <person name="Sibley D."/>
            <person name="Venepally P."/>
            <person name="Karamycheva S."/>
            <person name="Hadjithomas M."/>
            <person name="Khan A."/>
            <person name="Brunk B."/>
            <person name="Roos D."/>
            <person name="Caler E."/>
            <person name="Lorenzi H."/>
        </authorList>
    </citation>
    <scope>NUCLEOTIDE SEQUENCE [LARGE SCALE GENOMIC DNA]</scope>
    <source>
        <strain evidence="3 4">GAB2-2007-GAL-DOM2</strain>
    </source>
</reference>